<keyword evidence="9" id="KW-1185">Reference proteome</keyword>
<accession>A0ABR2W941</accession>
<organism evidence="8 9">
    <name type="scientific">Basidiobolus ranarum</name>
    <dbReference type="NCBI Taxonomy" id="34480"/>
    <lineage>
        <taxon>Eukaryota</taxon>
        <taxon>Fungi</taxon>
        <taxon>Fungi incertae sedis</taxon>
        <taxon>Zoopagomycota</taxon>
        <taxon>Entomophthoromycotina</taxon>
        <taxon>Basidiobolomycetes</taxon>
        <taxon>Basidiobolales</taxon>
        <taxon>Basidiobolaceae</taxon>
        <taxon>Basidiobolus</taxon>
    </lineage>
</organism>
<evidence type="ECO:0000256" key="4">
    <source>
        <dbReference type="ARBA" id="ARBA00022989"/>
    </source>
</evidence>
<dbReference type="Pfam" id="PF02096">
    <property type="entry name" value="60KD_IMP"/>
    <property type="match status" value="1"/>
</dbReference>
<dbReference type="CDD" id="cd20069">
    <property type="entry name" value="5TM_Oxa1-like"/>
    <property type="match status" value="1"/>
</dbReference>
<dbReference type="EMBL" id="JASJQH010006915">
    <property type="protein sequence ID" value="KAK9727651.1"/>
    <property type="molecule type" value="Genomic_DNA"/>
</dbReference>
<gene>
    <name evidence="8" type="ORF">K7432_001681</name>
</gene>
<name>A0ABR2W941_9FUNG</name>
<evidence type="ECO:0000256" key="5">
    <source>
        <dbReference type="ARBA" id="ARBA00023136"/>
    </source>
</evidence>
<dbReference type="PANTHER" id="PTHR12428:SF65">
    <property type="entry name" value="CYTOCHROME C OXIDASE ASSEMBLY PROTEIN COX18, MITOCHONDRIAL"/>
    <property type="match status" value="1"/>
</dbReference>
<evidence type="ECO:0000313" key="9">
    <source>
        <dbReference type="Proteomes" id="UP001479436"/>
    </source>
</evidence>
<keyword evidence="4" id="KW-1133">Transmembrane helix</keyword>
<comment type="similarity">
    <text evidence="2 6">Belongs to the OXA1/ALB3/YidC family.</text>
</comment>
<feature type="domain" description="Membrane insertase YidC/Oxa/ALB C-terminal" evidence="7">
    <location>
        <begin position="111"/>
        <end position="328"/>
    </location>
</feature>
<evidence type="ECO:0000256" key="3">
    <source>
        <dbReference type="ARBA" id="ARBA00022692"/>
    </source>
</evidence>
<comment type="caution">
    <text evidence="8">The sequence shown here is derived from an EMBL/GenBank/DDBJ whole genome shotgun (WGS) entry which is preliminary data.</text>
</comment>
<protein>
    <recommendedName>
        <fullName evidence="7">Membrane insertase YidC/Oxa/ALB C-terminal domain-containing protein</fullName>
    </recommendedName>
</protein>
<evidence type="ECO:0000259" key="7">
    <source>
        <dbReference type="Pfam" id="PF02096"/>
    </source>
</evidence>
<evidence type="ECO:0000313" key="8">
    <source>
        <dbReference type="EMBL" id="KAK9727651.1"/>
    </source>
</evidence>
<evidence type="ECO:0000256" key="6">
    <source>
        <dbReference type="RuleBase" id="RU003945"/>
    </source>
</evidence>
<evidence type="ECO:0000256" key="2">
    <source>
        <dbReference type="ARBA" id="ARBA00009877"/>
    </source>
</evidence>
<proteinExistence type="inferred from homology"/>
<reference evidence="8 9" key="1">
    <citation type="submission" date="2023-04" db="EMBL/GenBank/DDBJ databases">
        <title>Genome of Basidiobolus ranarum AG-B5.</title>
        <authorList>
            <person name="Stajich J.E."/>
            <person name="Carter-House D."/>
            <person name="Gryganskyi A."/>
        </authorList>
    </citation>
    <scope>NUCLEOTIDE SEQUENCE [LARGE SCALE GENOMIC DNA]</scope>
    <source>
        <strain evidence="8 9">AG-B5</strain>
    </source>
</reference>
<comment type="subcellular location">
    <subcellularLocation>
        <location evidence="1 6">Membrane</location>
        <topology evidence="1 6">Multi-pass membrane protein</topology>
    </subcellularLocation>
</comment>
<sequence length="348" mass="39454">MYLSRVPQLRRAWLGNGVSLRHSTPLKDTFVRLNTQNQTTRLLLTRGFHSTGSISTETVVDSFTQDNNAVNNDLADSLEVSALASQDSTPFFIEITKTLFETVHQGTALPWWATIIGTTFLLRSVATFPIALYQQRSIGRMLALRPVVLSWGETLKQQIAKDSSKKRFSYEEYNSELQKQYRDKVKALYRQHKCQPIVSFLLPWVQMPLFITLSFTLRDMSGYPIPWLGMSGSNPVSDFDTGGLLWFTDLTSVDPTWTFPLAIGLTHLANTELNAYFMKQAPTLKQKVIQNVFRGISVFMIPVASQVPMGICLYWLSSSTYSLLQNIAFKVPAIKTKLNIQHPEPKKF</sequence>
<dbReference type="InterPro" id="IPR028055">
    <property type="entry name" value="YidC/Oxa/ALB_C"/>
</dbReference>
<keyword evidence="5" id="KW-0472">Membrane</keyword>
<evidence type="ECO:0000256" key="1">
    <source>
        <dbReference type="ARBA" id="ARBA00004141"/>
    </source>
</evidence>
<keyword evidence="3 6" id="KW-0812">Transmembrane</keyword>
<dbReference type="InterPro" id="IPR001708">
    <property type="entry name" value="YidC/ALB3/OXA1/COX18"/>
</dbReference>
<dbReference type="PANTHER" id="PTHR12428">
    <property type="entry name" value="OXA1"/>
    <property type="match status" value="1"/>
</dbReference>
<dbReference type="Proteomes" id="UP001479436">
    <property type="component" value="Unassembled WGS sequence"/>
</dbReference>